<keyword evidence="2" id="KW-1185">Reference proteome</keyword>
<dbReference type="InterPro" id="IPR029021">
    <property type="entry name" value="Prot-tyrosine_phosphatase-like"/>
</dbReference>
<protein>
    <submittedName>
        <fullName evidence="1">Uncharacterized protein</fullName>
    </submittedName>
</protein>
<dbReference type="HOGENOM" id="CLU_1423810_0_0_1"/>
<accession>A0A061DNT5</accession>
<dbReference type="InParanoid" id="A0A061DNT5"/>
<dbReference type="STRING" id="3641.A0A061DNT5"/>
<gene>
    <name evidence="1" type="ORF">TCM_002633</name>
</gene>
<dbReference type="Gramene" id="EOX93711">
    <property type="protein sequence ID" value="EOX93711"/>
    <property type="gene ID" value="TCM_002633"/>
</dbReference>
<dbReference type="AlphaFoldDB" id="A0A061DNT5"/>
<evidence type="ECO:0000313" key="2">
    <source>
        <dbReference type="Proteomes" id="UP000026915"/>
    </source>
</evidence>
<organism evidence="1 2">
    <name type="scientific">Theobroma cacao</name>
    <name type="common">Cacao</name>
    <name type="synonym">Cocoa</name>
    <dbReference type="NCBI Taxonomy" id="3641"/>
    <lineage>
        <taxon>Eukaryota</taxon>
        <taxon>Viridiplantae</taxon>
        <taxon>Streptophyta</taxon>
        <taxon>Embryophyta</taxon>
        <taxon>Tracheophyta</taxon>
        <taxon>Spermatophyta</taxon>
        <taxon>Magnoliopsida</taxon>
        <taxon>eudicotyledons</taxon>
        <taxon>Gunneridae</taxon>
        <taxon>Pentapetalae</taxon>
        <taxon>rosids</taxon>
        <taxon>malvids</taxon>
        <taxon>Malvales</taxon>
        <taxon>Malvaceae</taxon>
        <taxon>Byttnerioideae</taxon>
        <taxon>Theobroma</taxon>
    </lineage>
</organism>
<proteinExistence type="predicted"/>
<name>A0A061DNT5_THECC</name>
<dbReference type="Gene3D" id="3.90.190.10">
    <property type="entry name" value="Protein tyrosine phosphatase superfamily"/>
    <property type="match status" value="1"/>
</dbReference>
<dbReference type="Proteomes" id="UP000026915">
    <property type="component" value="Chromosome 1"/>
</dbReference>
<reference evidence="1 2" key="1">
    <citation type="journal article" date="2013" name="Genome Biol.">
        <title>The genome sequence of the most widely cultivated cacao type and its use to identify candidate genes regulating pod color.</title>
        <authorList>
            <person name="Motamayor J.C."/>
            <person name="Mockaitis K."/>
            <person name="Schmutz J."/>
            <person name="Haiminen N."/>
            <person name="Iii D.L."/>
            <person name="Cornejo O."/>
            <person name="Findley S.D."/>
            <person name="Zheng P."/>
            <person name="Utro F."/>
            <person name="Royaert S."/>
            <person name="Saski C."/>
            <person name="Jenkins J."/>
            <person name="Podicheti R."/>
            <person name="Zhao M."/>
            <person name="Scheffler B.E."/>
            <person name="Stack J.C."/>
            <person name="Feltus F.A."/>
            <person name="Mustiga G.M."/>
            <person name="Amores F."/>
            <person name="Phillips W."/>
            <person name="Marelli J.P."/>
            <person name="May G.D."/>
            <person name="Shapiro H."/>
            <person name="Ma J."/>
            <person name="Bustamante C.D."/>
            <person name="Schnell R.J."/>
            <person name="Main D."/>
            <person name="Gilbert D."/>
            <person name="Parida L."/>
            <person name="Kuhn D.N."/>
        </authorList>
    </citation>
    <scope>NUCLEOTIDE SEQUENCE [LARGE SCALE GENOMIC DNA]</scope>
    <source>
        <strain evidence="2">cv. Matina 1-6</strain>
    </source>
</reference>
<dbReference type="EMBL" id="CM001879">
    <property type="protein sequence ID" value="EOX93711.1"/>
    <property type="molecule type" value="Genomic_DNA"/>
</dbReference>
<sequence>MFFEYFKLGHFQKMTTESSNSEEEGKITGGNQNLIVEDDLREMGKKAIKTKTISPIQGYYVFVQLQALFSLISPITLIVGSIKAVSRLPPHYPRQSSATSSSAMDSSYELLGMDHHSQGKPITSSLLSEALIGKRGDLRNSLISEALKDSIKGALKDSIKGALKILIDVRNHPVLIHCKCGKEMEDGGIDI</sequence>
<evidence type="ECO:0000313" key="1">
    <source>
        <dbReference type="EMBL" id="EOX93711.1"/>
    </source>
</evidence>